<name>A0ABP0TGR2_9BRYO</name>
<protein>
    <submittedName>
        <fullName evidence="1">Uncharacterized protein</fullName>
    </submittedName>
</protein>
<evidence type="ECO:0000313" key="1">
    <source>
        <dbReference type="EMBL" id="CAK9193531.1"/>
    </source>
</evidence>
<reference evidence="1" key="1">
    <citation type="submission" date="2024-02" db="EMBL/GenBank/DDBJ databases">
        <authorList>
            <consortium name="ELIXIR-Norway"/>
            <consortium name="Elixir Norway"/>
        </authorList>
    </citation>
    <scope>NUCLEOTIDE SEQUENCE</scope>
</reference>
<keyword evidence="2" id="KW-1185">Reference proteome</keyword>
<accession>A0ABP0TGR2</accession>
<evidence type="ECO:0000313" key="2">
    <source>
        <dbReference type="Proteomes" id="UP001497512"/>
    </source>
</evidence>
<sequence length="205" mass="22347">MDSALLFSHSTMTSCFACVGFVLKGCSEILDVVARTLGLQREQLRVSPTDSILTDAGSISNVVESIPSDAGSISNVAESIPSDAGSISNDADSIPGDTNSVAAVTLFKHCRDAVTAVRLQCERVRFNKSLCGLLADTYSRYLPSDFDFTYTNECQTILAELRRVISCGEMLVEQWTDKDWWMSVVSSSDSASIKERVVLHLNDFL</sequence>
<proteinExistence type="predicted"/>
<dbReference type="EMBL" id="OZ019902">
    <property type="protein sequence ID" value="CAK9193531.1"/>
    <property type="molecule type" value="Genomic_DNA"/>
</dbReference>
<organism evidence="1 2">
    <name type="scientific">Sphagnum troendelagicum</name>
    <dbReference type="NCBI Taxonomy" id="128251"/>
    <lineage>
        <taxon>Eukaryota</taxon>
        <taxon>Viridiplantae</taxon>
        <taxon>Streptophyta</taxon>
        <taxon>Embryophyta</taxon>
        <taxon>Bryophyta</taxon>
        <taxon>Sphagnophytina</taxon>
        <taxon>Sphagnopsida</taxon>
        <taxon>Sphagnales</taxon>
        <taxon>Sphagnaceae</taxon>
        <taxon>Sphagnum</taxon>
    </lineage>
</organism>
<dbReference type="Proteomes" id="UP001497512">
    <property type="component" value="Chromosome 10"/>
</dbReference>
<gene>
    <name evidence="1" type="ORF">CSSPTR1EN2_LOCUS2072</name>
</gene>